<keyword evidence="8 9" id="KW-0694">RNA-binding</keyword>
<dbReference type="PANTHER" id="PTHR11207:SF0">
    <property type="entry name" value="RIBONUCLEASE 3"/>
    <property type="match status" value="1"/>
</dbReference>
<gene>
    <name evidence="9" type="primary">rnc</name>
    <name evidence="12" type="ORF">SAMN02982989_2699</name>
</gene>
<keyword evidence="6 9" id="KW-0255">Endonuclease</keyword>
<dbReference type="FunFam" id="1.10.1520.10:FF:000001">
    <property type="entry name" value="Ribonuclease 3"/>
    <property type="match status" value="1"/>
</dbReference>
<dbReference type="SUPFAM" id="SSF69065">
    <property type="entry name" value="RNase III domain-like"/>
    <property type="match status" value="1"/>
</dbReference>
<keyword evidence="9" id="KW-0819">tRNA processing</keyword>
<accession>A0A1X7FCX5</accession>
<dbReference type="PROSITE" id="PS00517">
    <property type="entry name" value="RNASE_3_1"/>
    <property type="match status" value="1"/>
</dbReference>
<evidence type="ECO:0000256" key="7">
    <source>
        <dbReference type="ARBA" id="ARBA00022801"/>
    </source>
</evidence>
<dbReference type="SMART" id="SM00535">
    <property type="entry name" value="RIBOc"/>
    <property type="match status" value="1"/>
</dbReference>
<keyword evidence="13" id="KW-1185">Reference proteome</keyword>
<reference evidence="13" key="1">
    <citation type="submission" date="2017-04" db="EMBL/GenBank/DDBJ databases">
        <authorList>
            <person name="Varghese N."/>
            <person name="Submissions S."/>
        </authorList>
    </citation>
    <scope>NUCLEOTIDE SEQUENCE [LARGE SCALE GENOMIC DNA]</scope>
    <source>
        <strain evidence="13">B4P</strain>
    </source>
</reference>
<dbReference type="Gene3D" id="3.30.160.20">
    <property type="match status" value="1"/>
</dbReference>
<dbReference type="NCBIfam" id="TIGR02191">
    <property type="entry name" value="RNaseIII"/>
    <property type="match status" value="1"/>
</dbReference>
<evidence type="ECO:0000256" key="3">
    <source>
        <dbReference type="ARBA" id="ARBA00022552"/>
    </source>
</evidence>
<feature type="binding site" evidence="9">
    <location>
        <position position="141"/>
    </location>
    <ligand>
        <name>Mg(2+)</name>
        <dbReference type="ChEBI" id="CHEBI:18420"/>
    </ligand>
</feature>
<dbReference type="GO" id="GO:0046872">
    <property type="term" value="F:metal ion binding"/>
    <property type="evidence" value="ECO:0007669"/>
    <property type="project" value="UniProtKB-KW"/>
</dbReference>
<dbReference type="GO" id="GO:0003725">
    <property type="term" value="F:double-stranded RNA binding"/>
    <property type="evidence" value="ECO:0007669"/>
    <property type="project" value="TreeGrafter"/>
</dbReference>
<dbReference type="GO" id="GO:0005737">
    <property type="term" value="C:cytoplasm"/>
    <property type="evidence" value="ECO:0007669"/>
    <property type="project" value="UniProtKB-SubCell"/>
</dbReference>
<dbReference type="GO" id="GO:0019843">
    <property type="term" value="F:rRNA binding"/>
    <property type="evidence" value="ECO:0007669"/>
    <property type="project" value="UniProtKB-KW"/>
</dbReference>
<name>A0A1X7FCX5_9HYPH</name>
<evidence type="ECO:0000313" key="13">
    <source>
        <dbReference type="Proteomes" id="UP000192903"/>
    </source>
</evidence>
<keyword evidence="5 9" id="KW-0540">Nuclease</keyword>
<evidence type="ECO:0000256" key="2">
    <source>
        <dbReference type="ARBA" id="ARBA00010183"/>
    </source>
</evidence>
<evidence type="ECO:0000256" key="9">
    <source>
        <dbReference type="HAMAP-Rule" id="MF_00104"/>
    </source>
</evidence>
<dbReference type="InterPro" id="IPR000999">
    <property type="entry name" value="RNase_III_dom"/>
</dbReference>
<comment type="cofactor">
    <cofactor evidence="9">
        <name>Mg(2+)</name>
        <dbReference type="ChEBI" id="CHEBI:18420"/>
    </cofactor>
</comment>
<evidence type="ECO:0000256" key="4">
    <source>
        <dbReference type="ARBA" id="ARBA00022664"/>
    </source>
</evidence>
<dbReference type="PROSITE" id="PS50142">
    <property type="entry name" value="RNASE_3_2"/>
    <property type="match status" value="1"/>
</dbReference>
<keyword evidence="9" id="KW-0460">Magnesium</keyword>
<dbReference type="PANTHER" id="PTHR11207">
    <property type="entry name" value="RIBONUCLEASE III"/>
    <property type="match status" value="1"/>
</dbReference>
<evidence type="ECO:0000259" key="11">
    <source>
        <dbReference type="PROSITE" id="PS50142"/>
    </source>
</evidence>
<dbReference type="GO" id="GO:0004525">
    <property type="term" value="F:ribonuclease III activity"/>
    <property type="evidence" value="ECO:0007669"/>
    <property type="project" value="UniProtKB-UniRule"/>
</dbReference>
<dbReference type="SUPFAM" id="SSF54768">
    <property type="entry name" value="dsRNA-binding domain-like"/>
    <property type="match status" value="1"/>
</dbReference>
<dbReference type="GO" id="GO:0008033">
    <property type="term" value="P:tRNA processing"/>
    <property type="evidence" value="ECO:0007669"/>
    <property type="project" value="UniProtKB-KW"/>
</dbReference>
<dbReference type="InterPro" id="IPR011907">
    <property type="entry name" value="RNase_III"/>
</dbReference>
<dbReference type="EC" id="3.1.26.3" evidence="9"/>
<keyword evidence="7 9" id="KW-0378">Hydrolase</keyword>
<comment type="similarity">
    <text evidence="2">Belongs to the ribonuclease III family.</text>
</comment>
<dbReference type="GO" id="GO:0010468">
    <property type="term" value="P:regulation of gene expression"/>
    <property type="evidence" value="ECO:0007669"/>
    <property type="project" value="TreeGrafter"/>
</dbReference>
<dbReference type="Pfam" id="PF00035">
    <property type="entry name" value="dsrm"/>
    <property type="match status" value="1"/>
</dbReference>
<organism evidence="12 13">
    <name type="scientific">Xaviernesmea oryzae</name>
    <dbReference type="NCBI Taxonomy" id="464029"/>
    <lineage>
        <taxon>Bacteria</taxon>
        <taxon>Pseudomonadati</taxon>
        <taxon>Pseudomonadota</taxon>
        <taxon>Alphaproteobacteria</taxon>
        <taxon>Hyphomicrobiales</taxon>
        <taxon>Rhizobiaceae</taxon>
        <taxon>Rhizobium/Agrobacterium group</taxon>
        <taxon>Xaviernesmea</taxon>
    </lineage>
</organism>
<feature type="domain" description="RNase III" evidence="11">
    <location>
        <begin position="27"/>
        <end position="152"/>
    </location>
</feature>
<evidence type="ECO:0000259" key="10">
    <source>
        <dbReference type="PROSITE" id="PS50137"/>
    </source>
</evidence>
<dbReference type="HAMAP" id="MF_00104">
    <property type="entry name" value="RNase_III"/>
    <property type="match status" value="1"/>
</dbReference>
<comment type="subunit">
    <text evidence="9">Homodimer.</text>
</comment>
<dbReference type="CDD" id="cd10845">
    <property type="entry name" value="DSRM_RNAse_III_family"/>
    <property type="match status" value="1"/>
</dbReference>
<keyword evidence="9" id="KW-0963">Cytoplasm</keyword>
<feature type="domain" description="DRBM" evidence="10">
    <location>
        <begin position="177"/>
        <end position="246"/>
    </location>
</feature>
<dbReference type="EMBL" id="FXAF01000006">
    <property type="protein sequence ID" value="SMF50068.1"/>
    <property type="molecule type" value="Genomic_DNA"/>
</dbReference>
<dbReference type="GO" id="GO:0006397">
    <property type="term" value="P:mRNA processing"/>
    <property type="evidence" value="ECO:0007669"/>
    <property type="project" value="UniProtKB-UniRule"/>
</dbReference>
<evidence type="ECO:0000313" key="12">
    <source>
        <dbReference type="EMBL" id="SMF50068.1"/>
    </source>
</evidence>
<comment type="subcellular location">
    <subcellularLocation>
        <location evidence="9">Cytoplasm</location>
    </subcellularLocation>
</comment>
<keyword evidence="9" id="KW-0699">rRNA-binding</keyword>
<feature type="binding site" evidence="9">
    <location>
        <position position="138"/>
    </location>
    <ligand>
        <name>Mg(2+)</name>
        <dbReference type="ChEBI" id="CHEBI:18420"/>
    </ligand>
</feature>
<evidence type="ECO:0000256" key="1">
    <source>
        <dbReference type="ARBA" id="ARBA00000109"/>
    </source>
</evidence>
<dbReference type="GO" id="GO:0006364">
    <property type="term" value="P:rRNA processing"/>
    <property type="evidence" value="ECO:0007669"/>
    <property type="project" value="UniProtKB-UniRule"/>
</dbReference>
<comment type="function">
    <text evidence="9">Digests double-stranded RNA. Involved in the processing of primary rRNA transcript to yield the immediate precursors to the large and small rRNAs (23S and 16S). Processes some mRNAs, and tRNAs when they are encoded in the rRNA operon. Processes pre-crRNA and tracrRNA of type II CRISPR loci if present in the organism.</text>
</comment>
<dbReference type="PROSITE" id="PS50137">
    <property type="entry name" value="DS_RBD"/>
    <property type="match status" value="1"/>
</dbReference>
<dbReference type="STRING" id="464029.SAMN02982989_2699"/>
<dbReference type="SMART" id="SM00358">
    <property type="entry name" value="DSRM"/>
    <property type="match status" value="1"/>
</dbReference>
<evidence type="ECO:0000256" key="6">
    <source>
        <dbReference type="ARBA" id="ARBA00022759"/>
    </source>
</evidence>
<keyword evidence="3 9" id="KW-0698">rRNA processing</keyword>
<feature type="binding site" evidence="9">
    <location>
        <position position="65"/>
    </location>
    <ligand>
        <name>Mg(2+)</name>
        <dbReference type="ChEBI" id="CHEBI:18420"/>
    </ligand>
</feature>
<dbReference type="AlphaFoldDB" id="A0A1X7FCX5"/>
<dbReference type="Proteomes" id="UP000192903">
    <property type="component" value="Unassembled WGS sequence"/>
</dbReference>
<dbReference type="CDD" id="cd00593">
    <property type="entry name" value="RIBOc"/>
    <property type="match status" value="1"/>
</dbReference>
<comment type="catalytic activity">
    <reaction evidence="1 9">
        <text>Endonucleolytic cleavage to 5'-phosphomonoester.</text>
        <dbReference type="EC" id="3.1.26.3"/>
    </reaction>
</comment>
<proteinExistence type="inferred from homology"/>
<keyword evidence="4 9" id="KW-0507">mRNA processing</keyword>
<feature type="active site" evidence="9">
    <location>
        <position position="141"/>
    </location>
</feature>
<protein>
    <recommendedName>
        <fullName evidence="9">Ribonuclease 3</fullName>
        <ecNumber evidence="9">3.1.26.3</ecNumber>
    </recommendedName>
    <alternativeName>
        <fullName evidence="9">Ribonuclease III</fullName>
        <shortName evidence="9">RNase III</shortName>
    </alternativeName>
</protein>
<dbReference type="Pfam" id="PF14622">
    <property type="entry name" value="Ribonucleas_3_3"/>
    <property type="match status" value="1"/>
</dbReference>
<evidence type="ECO:0000256" key="8">
    <source>
        <dbReference type="ARBA" id="ARBA00022884"/>
    </source>
</evidence>
<sequence length="254" mass="28235">MADEHALGQAFQGRRMMKAKPLSAEERGQLEKLIGYEFADKQWLDRALTHASTGSAKGANYERLEFLGDRVLGLCVAELLFRTFRTATEGELSVRLNQLVSAESCAIVADELELHRFIRTGADVKKLTGKRMMNVRADVVESLIAALYLDGGLEAARTFILKHWESRATRADGARRDAKTELQEWAHAKFGLTPCYRVDDRSGPDHDPRFTVTVEVAGVAPETGIDRSKRAAEQVAATRMLEREGVWQKSSADA</sequence>
<evidence type="ECO:0000256" key="5">
    <source>
        <dbReference type="ARBA" id="ARBA00022722"/>
    </source>
</evidence>
<dbReference type="Gene3D" id="1.10.1520.10">
    <property type="entry name" value="Ribonuclease III domain"/>
    <property type="match status" value="1"/>
</dbReference>
<feature type="active site" evidence="9">
    <location>
        <position position="69"/>
    </location>
</feature>
<keyword evidence="9" id="KW-0479">Metal-binding</keyword>
<dbReference type="InterPro" id="IPR036389">
    <property type="entry name" value="RNase_III_sf"/>
</dbReference>
<dbReference type="InterPro" id="IPR014720">
    <property type="entry name" value="dsRBD_dom"/>
</dbReference>